<dbReference type="AlphaFoldDB" id="A0A8J4TL42"/>
<keyword evidence="17" id="KW-0175">Coiled coil</keyword>
<dbReference type="InterPro" id="IPR011042">
    <property type="entry name" value="6-blade_b-propeller_TolB-like"/>
</dbReference>
<dbReference type="EC" id="2.3.2.27" evidence="4"/>
<dbReference type="SUPFAM" id="SSF56496">
    <property type="entry name" value="Fibrinogen C-terminal domain-like"/>
    <property type="match status" value="1"/>
</dbReference>
<evidence type="ECO:0000256" key="13">
    <source>
        <dbReference type="ARBA" id="ARBA00022771"/>
    </source>
</evidence>
<dbReference type="SUPFAM" id="SSF57850">
    <property type="entry name" value="RING/U-box"/>
    <property type="match status" value="1"/>
</dbReference>
<dbReference type="InterPro" id="IPR013783">
    <property type="entry name" value="Ig-like_fold"/>
</dbReference>
<dbReference type="EMBL" id="QNUK01001630">
    <property type="protein sequence ID" value="KAF5880136.1"/>
    <property type="molecule type" value="Genomic_DNA"/>
</dbReference>
<dbReference type="Gene3D" id="3.30.160.60">
    <property type="entry name" value="Classic Zinc Finger"/>
    <property type="match status" value="1"/>
</dbReference>
<name>A0A8J4TL42_CLAMG</name>
<dbReference type="GO" id="GO:0005201">
    <property type="term" value="F:extracellular matrix structural constituent"/>
    <property type="evidence" value="ECO:0007669"/>
    <property type="project" value="TreeGrafter"/>
</dbReference>
<keyword evidence="19" id="KW-1015">Disulfide bond</keyword>
<keyword evidence="6" id="KW-0272">Extracellular matrix</keyword>
<evidence type="ECO:0000256" key="23">
    <source>
        <dbReference type="PROSITE-ProRule" id="PRU00087"/>
    </source>
</evidence>
<evidence type="ECO:0000256" key="11">
    <source>
        <dbReference type="ARBA" id="ARBA00022729"/>
    </source>
</evidence>
<dbReference type="GO" id="GO:0008270">
    <property type="term" value="F:zinc ion binding"/>
    <property type="evidence" value="ECO:0007669"/>
    <property type="project" value="UniProtKB-KW"/>
</dbReference>
<dbReference type="GO" id="GO:0034116">
    <property type="term" value="P:positive regulation of heterotypic cell-cell adhesion"/>
    <property type="evidence" value="ECO:0007669"/>
    <property type="project" value="TreeGrafter"/>
</dbReference>
<dbReference type="CDD" id="cd00087">
    <property type="entry name" value="FReD"/>
    <property type="match status" value="1"/>
</dbReference>
<protein>
    <recommendedName>
        <fullName evidence="4">RING-type E3 ubiquitin transferase</fullName>
        <ecNumber evidence="4">2.3.2.27</ecNumber>
    </recommendedName>
</protein>
<evidence type="ECO:0000256" key="6">
    <source>
        <dbReference type="ARBA" id="ARBA00022530"/>
    </source>
</evidence>
<evidence type="ECO:0000256" key="24">
    <source>
        <dbReference type="PROSITE-ProRule" id="PRU00504"/>
    </source>
</evidence>
<dbReference type="InterPro" id="IPR037579">
    <property type="entry name" value="FIB_ANG-like"/>
</dbReference>
<dbReference type="CDD" id="cd14960">
    <property type="entry name" value="NHL_TRIM2_like"/>
    <property type="match status" value="1"/>
</dbReference>
<dbReference type="GO" id="GO:0030674">
    <property type="term" value="F:protein-macromolecule adaptor activity"/>
    <property type="evidence" value="ECO:0007669"/>
    <property type="project" value="TreeGrafter"/>
</dbReference>
<evidence type="ECO:0000256" key="5">
    <source>
        <dbReference type="ARBA" id="ARBA00022525"/>
    </source>
</evidence>
<dbReference type="InterPro" id="IPR001841">
    <property type="entry name" value="Znf_RING"/>
</dbReference>
<evidence type="ECO:0000256" key="8">
    <source>
        <dbReference type="ARBA" id="ARBA00022679"/>
    </source>
</evidence>
<dbReference type="PROSITE" id="PS00518">
    <property type="entry name" value="ZF_RING_1"/>
    <property type="match status" value="1"/>
</dbReference>
<evidence type="ECO:0000313" key="31">
    <source>
        <dbReference type="Proteomes" id="UP000727407"/>
    </source>
</evidence>
<evidence type="ECO:0000256" key="22">
    <source>
        <dbReference type="PROSITE-ProRule" id="PRU00024"/>
    </source>
</evidence>
<dbReference type="SUPFAM" id="SSF81296">
    <property type="entry name" value="E set domains"/>
    <property type="match status" value="1"/>
</dbReference>
<feature type="domain" description="Fibrinogen C-terminal" evidence="29">
    <location>
        <begin position="162"/>
        <end position="415"/>
    </location>
</feature>
<dbReference type="InterPro" id="IPR027370">
    <property type="entry name" value="Znf-RING_euk"/>
</dbReference>
<feature type="chain" id="PRO_5035268497" description="RING-type E3 ubiquitin transferase" evidence="26">
    <location>
        <begin position="21"/>
        <end position="1122"/>
    </location>
</feature>
<dbReference type="Pfam" id="PF13445">
    <property type="entry name" value="zf-RING_UBOX"/>
    <property type="match status" value="1"/>
</dbReference>
<keyword evidence="20" id="KW-0325">Glycoprotein</keyword>
<keyword evidence="7" id="KW-0597">Phosphoprotein</keyword>
<dbReference type="FunFam" id="3.30.40.10:FF:000032">
    <property type="entry name" value="Tripartite motif containing 2"/>
    <property type="match status" value="1"/>
</dbReference>
<comment type="subunit">
    <text evidence="21">Heterohexamer; disulfide linked. Contains 2 sets of 3 non-identical chains (alpha, beta and gamma). The 2 heterotrimers are in head to head conformation with the N-termini in a small central domain.</text>
</comment>
<dbReference type="SMART" id="SM00502">
    <property type="entry name" value="BBC"/>
    <property type="match status" value="1"/>
</dbReference>
<evidence type="ECO:0000256" key="21">
    <source>
        <dbReference type="ARBA" id="ARBA00025974"/>
    </source>
</evidence>
<dbReference type="InterPro" id="IPR017907">
    <property type="entry name" value="Znf_RING_CS"/>
</dbReference>
<keyword evidence="14" id="KW-0833">Ubl conjugation pathway</keyword>
<dbReference type="InterPro" id="IPR013083">
    <property type="entry name" value="Znf_RING/FYVE/PHD"/>
</dbReference>
<dbReference type="InterPro" id="IPR017868">
    <property type="entry name" value="Filamin/ABP280_repeat-like"/>
</dbReference>
<dbReference type="PROSITE" id="PS50089">
    <property type="entry name" value="ZF_RING_2"/>
    <property type="match status" value="1"/>
</dbReference>
<dbReference type="Gene3D" id="3.90.215.10">
    <property type="entry name" value="Gamma Fibrinogen, chain A, domain 1"/>
    <property type="match status" value="1"/>
</dbReference>
<dbReference type="SMART" id="SM00557">
    <property type="entry name" value="IG_FLMN"/>
    <property type="match status" value="1"/>
</dbReference>
<evidence type="ECO:0000256" key="14">
    <source>
        <dbReference type="ARBA" id="ARBA00022786"/>
    </source>
</evidence>
<dbReference type="InterPro" id="IPR057750">
    <property type="entry name" value="TRIM2/3_C"/>
</dbReference>
<dbReference type="FunFam" id="4.10.530.10:FF:000002">
    <property type="entry name" value="Fibrinogen gamma chain"/>
    <property type="match status" value="1"/>
</dbReference>
<dbReference type="SMART" id="SM01212">
    <property type="entry name" value="Fib_alpha"/>
    <property type="match status" value="1"/>
</dbReference>
<feature type="repeat" description="NHL" evidence="24">
    <location>
        <begin position="903"/>
        <end position="944"/>
    </location>
</feature>
<comment type="caution">
    <text evidence="30">The sequence shown here is derived from an EMBL/GenBank/DDBJ whole genome shotgun (WGS) entry which is preliminary data.</text>
</comment>
<dbReference type="Gene3D" id="3.30.40.10">
    <property type="entry name" value="Zinc/RING finger domain, C3HC4 (zinc finger)"/>
    <property type="match status" value="1"/>
</dbReference>
<evidence type="ECO:0000256" key="4">
    <source>
        <dbReference type="ARBA" id="ARBA00012483"/>
    </source>
</evidence>
<dbReference type="PROSITE" id="PS51125">
    <property type="entry name" value="NHL"/>
    <property type="match status" value="5"/>
</dbReference>
<evidence type="ECO:0000256" key="3">
    <source>
        <dbReference type="ARBA" id="ARBA00008518"/>
    </source>
</evidence>
<dbReference type="InterPro" id="IPR002181">
    <property type="entry name" value="Fibrinogen_a/b/g_C_dom"/>
</dbReference>
<reference evidence="30" key="1">
    <citation type="submission" date="2020-07" db="EMBL/GenBank/DDBJ databases">
        <title>Clarias magur genome sequencing, assembly and annotation.</title>
        <authorList>
            <person name="Kushwaha B."/>
            <person name="Kumar R."/>
            <person name="Das P."/>
            <person name="Joshi C.G."/>
            <person name="Kumar D."/>
            <person name="Nagpure N.S."/>
            <person name="Pandey M."/>
            <person name="Agarwal S."/>
            <person name="Srivastava S."/>
            <person name="Singh M."/>
            <person name="Sahoo L."/>
            <person name="Jayasankar P."/>
            <person name="Meher P.K."/>
            <person name="Koringa P.G."/>
            <person name="Iquebal M.A."/>
            <person name="Das S.P."/>
            <person name="Bit A."/>
            <person name="Patnaik S."/>
            <person name="Patel N."/>
            <person name="Shah T.M."/>
            <person name="Hinsu A."/>
            <person name="Jena J.K."/>
        </authorList>
    </citation>
    <scope>NUCLEOTIDE SEQUENCE</scope>
    <source>
        <strain evidence="30">CIFAMagur01</strain>
        <tissue evidence="30">Testis</tissue>
    </source>
</reference>
<dbReference type="Gene3D" id="1.20.5.50">
    <property type="match status" value="1"/>
</dbReference>
<evidence type="ECO:0000256" key="16">
    <source>
        <dbReference type="ARBA" id="ARBA00022837"/>
    </source>
</evidence>
<dbReference type="Pfam" id="PF00643">
    <property type="entry name" value="zf-B_box"/>
    <property type="match status" value="1"/>
</dbReference>
<keyword evidence="15" id="KW-0862">Zinc</keyword>
<dbReference type="InterPro" id="IPR000315">
    <property type="entry name" value="Znf_B-box"/>
</dbReference>
<evidence type="ECO:0000256" key="19">
    <source>
        <dbReference type="ARBA" id="ARBA00023157"/>
    </source>
</evidence>
<evidence type="ECO:0000259" key="27">
    <source>
        <dbReference type="PROSITE" id="PS50089"/>
    </source>
</evidence>
<dbReference type="GO" id="GO:0072377">
    <property type="term" value="P:blood coagulation, common pathway"/>
    <property type="evidence" value="ECO:0007669"/>
    <property type="project" value="TreeGrafter"/>
</dbReference>
<evidence type="ECO:0000256" key="26">
    <source>
        <dbReference type="SAM" id="SignalP"/>
    </source>
</evidence>
<dbReference type="Gene3D" id="4.10.530.10">
    <property type="entry name" value="Gamma-fibrinogen Carboxyl Terminal Fragment, domain 2"/>
    <property type="match status" value="1"/>
</dbReference>
<evidence type="ECO:0000313" key="30">
    <source>
        <dbReference type="EMBL" id="KAF5880136.1"/>
    </source>
</evidence>
<feature type="non-terminal residue" evidence="30">
    <location>
        <position position="1"/>
    </location>
</feature>
<evidence type="ECO:0000256" key="12">
    <source>
        <dbReference type="ARBA" id="ARBA00022737"/>
    </source>
</evidence>
<dbReference type="Pfam" id="PF00147">
    <property type="entry name" value="Fibrinogen_C"/>
    <property type="match status" value="1"/>
</dbReference>
<feature type="repeat" description="NHL" evidence="24">
    <location>
        <begin position="992"/>
        <end position="1033"/>
    </location>
</feature>
<keyword evidence="10" id="KW-0479">Metal-binding</keyword>
<feature type="repeat" description="Filamin" evidence="23">
    <location>
        <begin position="747"/>
        <end position="849"/>
    </location>
</feature>
<dbReference type="GO" id="GO:0005102">
    <property type="term" value="F:signaling receptor binding"/>
    <property type="evidence" value="ECO:0007669"/>
    <property type="project" value="InterPro"/>
</dbReference>
<dbReference type="GO" id="GO:0070527">
    <property type="term" value="P:platelet aggregation"/>
    <property type="evidence" value="ECO:0007669"/>
    <property type="project" value="TreeGrafter"/>
</dbReference>
<evidence type="ECO:0000256" key="25">
    <source>
        <dbReference type="SAM" id="MobiDB-lite"/>
    </source>
</evidence>
<dbReference type="InterPro" id="IPR014716">
    <property type="entry name" value="Fibrinogen_a/b/g_C_1"/>
</dbReference>
<evidence type="ECO:0000256" key="17">
    <source>
        <dbReference type="ARBA" id="ARBA00023054"/>
    </source>
</evidence>
<dbReference type="SMART" id="SM00184">
    <property type="entry name" value="RING"/>
    <property type="match status" value="1"/>
</dbReference>
<evidence type="ECO:0000256" key="9">
    <source>
        <dbReference type="ARBA" id="ARBA00022696"/>
    </source>
</evidence>
<dbReference type="PANTHER" id="PTHR47221">
    <property type="entry name" value="FIBRINOGEN ALPHA CHAIN"/>
    <property type="match status" value="1"/>
</dbReference>
<dbReference type="Gene3D" id="2.60.40.10">
    <property type="entry name" value="Immunoglobulins"/>
    <property type="match status" value="1"/>
</dbReference>
<proteinExistence type="inferred from homology"/>
<dbReference type="InterPro" id="IPR036056">
    <property type="entry name" value="Fibrinogen-like_C"/>
</dbReference>
<evidence type="ECO:0000256" key="20">
    <source>
        <dbReference type="ARBA" id="ARBA00023180"/>
    </source>
</evidence>
<dbReference type="Pfam" id="PF00630">
    <property type="entry name" value="Filamin"/>
    <property type="match status" value="1"/>
</dbReference>
<keyword evidence="12" id="KW-0677">Repeat</keyword>
<comment type="subcellular location">
    <subcellularLocation>
        <location evidence="2">Secreted</location>
        <location evidence="2">Extracellular space</location>
        <location evidence="2">Extracellular matrix</location>
    </subcellularLocation>
</comment>
<dbReference type="InterPro" id="IPR012290">
    <property type="entry name" value="Fibrinogen_a/b/g_coil_dom"/>
</dbReference>
<organism evidence="30 31">
    <name type="scientific">Clarias magur</name>
    <name type="common">Asian catfish</name>
    <name type="synonym">Macropteronotus magur</name>
    <dbReference type="NCBI Taxonomy" id="1594786"/>
    <lineage>
        <taxon>Eukaryota</taxon>
        <taxon>Metazoa</taxon>
        <taxon>Chordata</taxon>
        <taxon>Craniata</taxon>
        <taxon>Vertebrata</taxon>
        <taxon>Euteleostomi</taxon>
        <taxon>Actinopterygii</taxon>
        <taxon>Neopterygii</taxon>
        <taxon>Teleostei</taxon>
        <taxon>Ostariophysi</taxon>
        <taxon>Siluriformes</taxon>
        <taxon>Clariidae</taxon>
        <taxon>Clarias</taxon>
    </lineage>
</organism>
<dbReference type="SUPFAM" id="SSF101898">
    <property type="entry name" value="NHL repeat"/>
    <property type="match status" value="1"/>
</dbReference>
<keyword evidence="31" id="KW-1185">Reference proteome</keyword>
<keyword evidence="16" id="KW-0106">Calcium</keyword>
<dbReference type="PANTHER" id="PTHR47221:SF9">
    <property type="entry name" value="FIBRINOGEN GAMMA CHAIN"/>
    <property type="match status" value="1"/>
</dbReference>
<evidence type="ECO:0000259" key="29">
    <source>
        <dbReference type="PROSITE" id="PS51406"/>
    </source>
</evidence>
<dbReference type="PROSITE" id="PS50119">
    <property type="entry name" value="ZF_BBOX"/>
    <property type="match status" value="1"/>
</dbReference>
<keyword evidence="11 26" id="KW-0732">Signal</keyword>
<evidence type="ECO:0000256" key="15">
    <source>
        <dbReference type="ARBA" id="ARBA00022833"/>
    </source>
</evidence>
<dbReference type="SUPFAM" id="SSF57845">
    <property type="entry name" value="B-box zinc-binding domain"/>
    <property type="match status" value="1"/>
</dbReference>
<keyword evidence="13 22" id="KW-0863">Zinc-finger</keyword>
<dbReference type="Pfam" id="PF01436">
    <property type="entry name" value="NHL"/>
    <property type="match status" value="5"/>
</dbReference>
<dbReference type="InterPro" id="IPR001258">
    <property type="entry name" value="NHL_repeat"/>
</dbReference>
<dbReference type="GO" id="GO:0051258">
    <property type="term" value="P:protein polymerization"/>
    <property type="evidence" value="ECO:0007669"/>
    <property type="project" value="InterPro"/>
</dbReference>
<dbReference type="Proteomes" id="UP000727407">
    <property type="component" value="Unassembled WGS sequence"/>
</dbReference>
<evidence type="ECO:0000256" key="1">
    <source>
        <dbReference type="ARBA" id="ARBA00000900"/>
    </source>
</evidence>
<dbReference type="InterPro" id="IPR003649">
    <property type="entry name" value="Bbox_C"/>
</dbReference>
<feature type="domain" description="RING-type" evidence="27">
    <location>
        <begin position="451"/>
        <end position="492"/>
    </location>
</feature>
<evidence type="ECO:0000259" key="28">
    <source>
        <dbReference type="PROSITE" id="PS50119"/>
    </source>
</evidence>
<keyword evidence="9" id="KW-0356">Hemostasis</keyword>
<dbReference type="InterPro" id="IPR014756">
    <property type="entry name" value="Ig_E-set"/>
</dbReference>
<feature type="repeat" description="NHL" evidence="24">
    <location>
        <begin position="948"/>
        <end position="991"/>
    </location>
</feature>
<dbReference type="GO" id="GO:0042730">
    <property type="term" value="P:fibrinolysis"/>
    <property type="evidence" value="ECO:0007669"/>
    <property type="project" value="TreeGrafter"/>
</dbReference>
<comment type="catalytic activity">
    <reaction evidence="1">
        <text>S-ubiquitinyl-[E2 ubiquitin-conjugating enzyme]-L-cysteine + [acceptor protein]-L-lysine = [E2 ubiquitin-conjugating enzyme]-L-cysteine + N(6)-ubiquitinyl-[acceptor protein]-L-lysine.</text>
        <dbReference type="EC" id="2.3.2.27"/>
    </reaction>
</comment>
<gene>
    <name evidence="30" type="primary">trim2a</name>
    <name evidence="30" type="ORF">DAT39_023362</name>
</gene>
<evidence type="ECO:0000256" key="7">
    <source>
        <dbReference type="ARBA" id="ARBA00022553"/>
    </source>
</evidence>
<keyword evidence="18" id="KW-0094">Blood coagulation</keyword>
<accession>A0A8J4TL42</accession>
<dbReference type="SUPFAM" id="SSF58010">
    <property type="entry name" value="Fibrinogen coiled-coil and central regions"/>
    <property type="match status" value="1"/>
</dbReference>
<dbReference type="GO" id="GO:0061630">
    <property type="term" value="F:ubiquitin protein ligase activity"/>
    <property type="evidence" value="ECO:0007669"/>
    <property type="project" value="UniProtKB-EC"/>
</dbReference>
<dbReference type="Gene3D" id="2.120.10.30">
    <property type="entry name" value="TolB, C-terminal domain"/>
    <property type="match status" value="2"/>
</dbReference>
<dbReference type="PROSITE" id="PS00514">
    <property type="entry name" value="FIBRINOGEN_C_1"/>
    <property type="match status" value="1"/>
</dbReference>
<evidence type="ECO:0000256" key="10">
    <source>
        <dbReference type="ARBA" id="ARBA00022723"/>
    </source>
</evidence>
<feature type="region of interest" description="Disordered" evidence="25">
    <location>
        <begin position="851"/>
        <end position="876"/>
    </location>
</feature>
<evidence type="ECO:0000256" key="2">
    <source>
        <dbReference type="ARBA" id="ARBA00004498"/>
    </source>
</evidence>
<dbReference type="InterPro" id="IPR020837">
    <property type="entry name" value="Fibrinogen_CS"/>
</dbReference>
<feature type="compositionally biased region" description="Basic residues" evidence="25">
    <location>
        <begin position="864"/>
        <end position="876"/>
    </location>
</feature>
<feature type="repeat" description="NHL" evidence="24">
    <location>
        <begin position="1037"/>
        <end position="1080"/>
    </location>
</feature>
<dbReference type="SMART" id="SM00336">
    <property type="entry name" value="BBOX"/>
    <property type="match status" value="1"/>
</dbReference>
<keyword evidence="5" id="KW-0964">Secreted</keyword>
<feature type="signal peptide" evidence="26">
    <location>
        <begin position="1"/>
        <end position="20"/>
    </location>
</feature>
<feature type="repeat" description="NHL" evidence="24">
    <location>
        <begin position="1084"/>
        <end position="1122"/>
    </location>
</feature>
<dbReference type="InterPro" id="IPR001298">
    <property type="entry name" value="Filamin/ABP280_rpt"/>
</dbReference>
<dbReference type="Pfam" id="PF08702">
    <property type="entry name" value="Fib_alpha"/>
    <property type="match status" value="1"/>
</dbReference>
<dbReference type="GO" id="GO:0007399">
    <property type="term" value="P:nervous system development"/>
    <property type="evidence" value="ECO:0007669"/>
    <property type="project" value="UniProtKB-ARBA"/>
</dbReference>
<feature type="domain" description="B box-type" evidence="28">
    <location>
        <begin position="540"/>
        <end position="581"/>
    </location>
</feature>
<dbReference type="GO" id="GO:0005577">
    <property type="term" value="C:fibrinogen complex"/>
    <property type="evidence" value="ECO:0007669"/>
    <property type="project" value="InterPro"/>
</dbReference>
<dbReference type="SMART" id="SM00186">
    <property type="entry name" value="FBG"/>
    <property type="match status" value="1"/>
</dbReference>
<dbReference type="PROSITE" id="PS51406">
    <property type="entry name" value="FIBRINOGEN_C_2"/>
    <property type="match status" value="1"/>
</dbReference>
<dbReference type="OrthoDB" id="342730at2759"/>
<sequence>MAASSHTLAWLTLLFTLSSAQIRGDYSEHCVPTDGFGKYCPTTCGVEDYLHNYKSGVQRDLNHMDDLLQEISNLTRGAQDKVVYLKDSQTQAQKSSPDLYIQKSSNMLDDVLRFERTILAQEEQLYDLQKTLADNEKRLTGLKQLSQLLDEKCKLPCRDTVTIQPITGKDCQDIANKGAKVSGLYYVQPAKAPGLAAAPAPFLVYCEIDSTGRGWTVLQRRRDGSVDFNRNWVPYKEGFGYLSPDDSTEFWLGNQKIHLLTVQPGLPYVLRIDMVDWDGVKRTANYATFKVGPEVDNYRLTYAYYLEGDAGDAFDGFEFGDDVSDKAHTSHNGQQFSTPDRDNDKYSGNCAKQDGSGWWMNQCHAAHLNGRYHKGGTYSQKDVGEHGFDNGIIWATWHNRWYSLKQTTMKIIPFNRYYSEGQHQGMASDGSDLCSLPSPVVRHIDKHFLMCSICLDHYHKPKVLPCLHTFCQRCLQSFVPFNSLILSCPVCRQTSVLPERGVAALQSNFLITNLMEVLKGPDSGLGDEDLLQDINTVSSEQPLNCPNHGDNVMEFYCTECKTAVCEECSNNDHAQHASVPLTQALTQHRASLLQHLNAVRSRLPEIDSALHKLSEILEQLSSQKSSVEENIHTMFSELQKMLDVRKSVLLMEVEVNYALKHKVLQAQLAMLLQEQEDMCSSCRLTEQALLSGSEAEVMLLEKQLSEHLSDLATRELHLRPEENGQLSFTAETDGLCSSIRRLGSVITGSAVAGGTVASGEGLRRCLVGRPTSVTVTSKDRDGAPCQTGGAPLSAELNGADGTPVGEGEVVDHKDGTYEIMYTLSREGQYMLAVRLYGQHIRGSPFSIRATKHTQESDTSSGAKKCLHSPGRGHIKARTIRSPGSMYSSGRAKGTGTEDDLILRTGTKGRNRGEFANLQGVAASDTGHVFIADSNNQCVQVFSNEGQFKSRFGVRGRAPGQLQRPTGITIHPNGDIIVADYDSKWVSVFSSDGKFKNKIGSGKLMGPKGVAVDRSGNIIVVDNKSCSILVFKPNGKLIRKFGTRGNGDKQLAGPHFAAVNQNNEIIVTDFHNHSVKVFNAEGEFLLKFGCSGEGNGQFNAPTGVAVDSHGNIIVADWGNSRIQ</sequence>
<comment type="similarity">
    <text evidence="3">Belongs to the TRIM/RBCC family.</text>
</comment>
<evidence type="ECO:0000256" key="18">
    <source>
        <dbReference type="ARBA" id="ARBA00023084"/>
    </source>
</evidence>
<dbReference type="FunFam" id="3.90.215.10:FF:000002">
    <property type="entry name" value="Fibrinogen gamma chain"/>
    <property type="match status" value="1"/>
</dbReference>
<dbReference type="PROSITE" id="PS50194">
    <property type="entry name" value="FILAMIN_REPEAT"/>
    <property type="match status" value="1"/>
</dbReference>
<keyword evidence="8" id="KW-0808">Transferase</keyword>